<keyword evidence="2" id="KW-1133">Transmembrane helix</keyword>
<feature type="transmembrane region" description="Helical" evidence="2">
    <location>
        <begin position="68"/>
        <end position="88"/>
    </location>
</feature>
<evidence type="ECO:0000256" key="2">
    <source>
        <dbReference type="SAM" id="Phobius"/>
    </source>
</evidence>
<gene>
    <name evidence="3" type="ORF">BGZ80_010851</name>
</gene>
<protein>
    <submittedName>
        <fullName evidence="3">Uncharacterized protein</fullName>
    </submittedName>
</protein>
<organism evidence="3 4">
    <name type="scientific">Entomortierella chlamydospora</name>
    <dbReference type="NCBI Taxonomy" id="101097"/>
    <lineage>
        <taxon>Eukaryota</taxon>
        <taxon>Fungi</taxon>
        <taxon>Fungi incertae sedis</taxon>
        <taxon>Mucoromycota</taxon>
        <taxon>Mortierellomycotina</taxon>
        <taxon>Mortierellomycetes</taxon>
        <taxon>Mortierellales</taxon>
        <taxon>Mortierellaceae</taxon>
        <taxon>Entomortierella</taxon>
    </lineage>
</organism>
<keyword evidence="2" id="KW-0472">Membrane</keyword>
<comment type="caution">
    <text evidence="3">The sequence shown here is derived from an EMBL/GenBank/DDBJ whole genome shotgun (WGS) entry which is preliminary data.</text>
</comment>
<name>A0A9P6MVA2_9FUNG</name>
<evidence type="ECO:0000313" key="4">
    <source>
        <dbReference type="Proteomes" id="UP000703661"/>
    </source>
</evidence>
<dbReference type="EMBL" id="JAAAID010000800">
    <property type="protein sequence ID" value="KAG0013806.1"/>
    <property type="molecule type" value="Genomic_DNA"/>
</dbReference>
<feature type="region of interest" description="Disordered" evidence="1">
    <location>
        <begin position="40"/>
        <end position="65"/>
    </location>
</feature>
<accession>A0A9P6MVA2</accession>
<evidence type="ECO:0000256" key="1">
    <source>
        <dbReference type="SAM" id="MobiDB-lite"/>
    </source>
</evidence>
<keyword evidence="4" id="KW-1185">Reference proteome</keyword>
<proteinExistence type="predicted"/>
<evidence type="ECO:0000313" key="3">
    <source>
        <dbReference type="EMBL" id="KAG0013806.1"/>
    </source>
</evidence>
<reference evidence="3" key="1">
    <citation type="journal article" date="2020" name="Fungal Divers.">
        <title>Resolving the Mortierellaceae phylogeny through synthesis of multi-gene phylogenetics and phylogenomics.</title>
        <authorList>
            <person name="Vandepol N."/>
            <person name="Liber J."/>
            <person name="Desiro A."/>
            <person name="Na H."/>
            <person name="Kennedy M."/>
            <person name="Barry K."/>
            <person name="Grigoriev I.V."/>
            <person name="Miller A.N."/>
            <person name="O'Donnell K."/>
            <person name="Stajich J.E."/>
            <person name="Bonito G."/>
        </authorList>
    </citation>
    <scope>NUCLEOTIDE SEQUENCE</scope>
    <source>
        <strain evidence="3">NRRL 2769</strain>
    </source>
</reference>
<sequence length="281" mass="30207">MACAVSGDNLIAWGGFLADNTRQSTPVIYNIKDGMWVNSTGSSTGSSTSNVPGGPSGSNKSSSTSRGAIIGGAVAAVVVVSTIGLFFYRRHKNAGHGRSGHDQHPSVAKDEAKGQDILQPTTIVHPGINAPYDSNTPFTNTTLPEIISSSGHVMAMRQLGYLEQQPVQPIQPPRTLQSMTIYENYGPQYYVNPSSLQQYGIAQVHPTNSVSAMESGARHYAAPQVYPVNNIVTVGGSPQEYVAPQVYLANNMQAMDGYYVPNNPHSILPQQQQQENFENLR</sequence>
<dbReference type="Proteomes" id="UP000703661">
    <property type="component" value="Unassembled WGS sequence"/>
</dbReference>
<dbReference type="AlphaFoldDB" id="A0A9P6MVA2"/>
<keyword evidence="2" id="KW-0812">Transmembrane</keyword>